<sequence>MPALDPSKIASKARFWFKPDAVSADLQIKNCKNLKIELTTSQTKGSVGASKGSKAYTESGPTGEKADNDLEMTLTATSVESLQSLMEWIEKYQNAAYTGGASQEVASTTGVITVCNRAGKEILTYDLVGLIPISCSSPTYKAEDIGDLDYNVKCRYIEMRKPKAQ</sequence>
<evidence type="ECO:0000313" key="3">
    <source>
        <dbReference type="Proteomes" id="UP001204953"/>
    </source>
</evidence>
<evidence type="ECO:0000313" key="2">
    <source>
        <dbReference type="EMBL" id="MCP2730636.1"/>
    </source>
</evidence>
<gene>
    <name evidence="2" type="ORF">NJ959_19590</name>
</gene>
<keyword evidence="3" id="KW-1185">Reference proteome</keyword>
<dbReference type="EMBL" id="JAMZMM010000224">
    <property type="protein sequence ID" value="MCP2730636.1"/>
    <property type="molecule type" value="Genomic_DNA"/>
</dbReference>
<dbReference type="RefSeq" id="WP_254013392.1">
    <property type="nucleotide sequence ID" value="NZ_JAMZMM010000224.1"/>
</dbReference>
<organism evidence="2 3">
    <name type="scientific">Limnofasciculus baicalensis BBK-W-15</name>
    <dbReference type="NCBI Taxonomy" id="2699891"/>
    <lineage>
        <taxon>Bacteria</taxon>
        <taxon>Bacillati</taxon>
        <taxon>Cyanobacteriota</taxon>
        <taxon>Cyanophyceae</taxon>
        <taxon>Coleofasciculales</taxon>
        <taxon>Coleofasciculaceae</taxon>
        <taxon>Limnofasciculus</taxon>
        <taxon>Limnofasciculus baicalensis</taxon>
    </lineage>
</organism>
<reference evidence="2" key="1">
    <citation type="submission" date="2022-06" db="EMBL/GenBank/DDBJ databases">
        <title>New cyanobacteria of genus Symplocastrum in benthos of Lake Baikal.</title>
        <authorList>
            <person name="Sorokovikova E."/>
            <person name="Tikhonova I."/>
            <person name="Krasnopeev A."/>
            <person name="Evseev P."/>
            <person name="Gladkikh A."/>
            <person name="Belykh O."/>
        </authorList>
    </citation>
    <scope>NUCLEOTIDE SEQUENCE</scope>
    <source>
        <strain evidence="2">BBK-W-15</strain>
    </source>
</reference>
<name>A0AAE3KP84_9CYAN</name>
<dbReference type="Proteomes" id="UP001204953">
    <property type="component" value="Unassembled WGS sequence"/>
</dbReference>
<accession>A0AAE3KP84</accession>
<evidence type="ECO:0000256" key="1">
    <source>
        <dbReference type="SAM" id="MobiDB-lite"/>
    </source>
</evidence>
<proteinExistence type="predicted"/>
<protein>
    <submittedName>
        <fullName evidence="2">Uncharacterized protein</fullName>
    </submittedName>
</protein>
<feature type="region of interest" description="Disordered" evidence="1">
    <location>
        <begin position="44"/>
        <end position="67"/>
    </location>
</feature>
<comment type="caution">
    <text evidence="2">The sequence shown here is derived from an EMBL/GenBank/DDBJ whole genome shotgun (WGS) entry which is preliminary data.</text>
</comment>
<dbReference type="AlphaFoldDB" id="A0AAE3KP84"/>